<dbReference type="InterPro" id="IPR032781">
    <property type="entry name" value="ABC_tran_Xtn"/>
</dbReference>
<dbReference type="SUPFAM" id="SSF52540">
    <property type="entry name" value="P-loop containing nucleoside triphosphate hydrolases"/>
    <property type="match status" value="2"/>
</dbReference>
<dbReference type="CDD" id="cd03221">
    <property type="entry name" value="ABCF_EF-3"/>
    <property type="match status" value="2"/>
</dbReference>
<dbReference type="InterPro" id="IPR003593">
    <property type="entry name" value="AAA+_ATPase"/>
</dbReference>
<feature type="signal peptide" evidence="6">
    <location>
        <begin position="1"/>
        <end position="20"/>
    </location>
</feature>
<proteinExistence type="inferred from homology"/>
<dbReference type="InterPro" id="IPR051309">
    <property type="entry name" value="ABCF_ATPase"/>
</dbReference>
<dbReference type="Pfam" id="PF00005">
    <property type="entry name" value="ABC_tran"/>
    <property type="match status" value="2"/>
</dbReference>
<comment type="caution">
    <text evidence="8">The sequence shown here is derived from an EMBL/GenBank/DDBJ whole genome shotgun (WGS) entry which is preliminary data.</text>
</comment>
<dbReference type="AlphaFoldDB" id="U7QWG2"/>
<protein>
    <recommendedName>
        <fullName evidence="5">Probable ATP-binding protein YbiT</fullName>
    </recommendedName>
</protein>
<dbReference type="FunFam" id="3.40.50.300:FF:000070">
    <property type="entry name" value="Putative ABC transporter ATP-binding component"/>
    <property type="match status" value="1"/>
</dbReference>
<evidence type="ECO:0000256" key="5">
    <source>
        <dbReference type="ARBA" id="ARBA00074044"/>
    </source>
</evidence>
<sequence length="551" mass="62050">MRRYRFFPISLLFLNLRANAVLSTNNITMQFGSKPLFENISVKFGNGNRYGLIGANGSGKSTFMKILGGDLTPTAGNVSTDPNERIGKLRQDQFAFEEFTVLDTVIMGHTELWQVKQERDRIYAMAEMSEEDGYRVADLEVSYGEMDGYSAEARAGELLLGVGIPVEQHYGPMSEVAPGWKLRVLLAQALFSNPDVLLLDEPTNNLDIDTIRWLEQVLNDRDSTMIIISHDRHFLNTVCTHMADLDYGELRLFSGNYDEYMVAATQARERLLADNAKKKAQIAELQSFVSRFSANASKSKQATSRARQIDKIQLDEVKASSRQNPYIRFEQDKKLFRNALELEGLTKGYDNGPLFKNLNMLLEVGEKMAVIGANGIGKTTFLKTLVGEAEPNSGTVKWSENSSIGYYAQDHAGDFDCDLTVFDWMSQWKREGDDEQAVRSVLGRLLFGQDDIKKKVKVLSGGEKGRMLFGKLMMQQPNILIMDEPTNHLDMESIESLNLALELYKGTLIFVSHDRQFVSSLASRVLEIKSNTVVDFKGTYDEYLRSQGITE</sequence>
<dbReference type="FunFam" id="3.40.50.300:FF:000011">
    <property type="entry name" value="Putative ABC transporter ATP-binding component"/>
    <property type="match status" value="1"/>
</dbReference>
<dbReference type="GO" id="GO:0016887">
    <property type="term" value="F:ATP hydrolysis activity"/>
    <property type="evidence" value="ECO:0007669"/>
    <property type="project" value="InterPro"/>
</dbReference>
<comment type="similarity">
    <text evidence="4">Belongs to the ABC transporter superfamily. ABCF family. YbiT subfamily.</text>
</comment>
<accession>U7QWG2</accession>
<dbReference type="PATRIC" id="fig|1389415.4.peg.3743"/>
<dbReference type="NCBIfam" id="NF011646">
    <property type="entry name" value="PRK15064.1"/>
    <property type="match status" value="1"/>
</dbReference>
<organism evidence="8 9">
    <name type="scientific">Photorhabdus temperata J3</name>
    <dbReference type="NCBI Taxonomy" id="1389415"/>
    <lineage>
        <taxon>Bacteria</taxon>
        <taxon>Pseudomonadati</taxon>
        <taxon>Pseudomonadota</taxon>
        <taxon>Gammaproteobacteria</taxon>
        <taxon>Enterobacterales</taxon>
        <taxon>Morganellaceae</taxon>
        <taxon>Photorhabdus</taxon>
    </lineage>
</organism>
<dbReference type="PANTHER" id="PTHR42855:SF2">
    <property type="entry name" value="DRUG RESISTANCE ABC TRANSPORTER,ATP-BINDING PROTEIN"/>
    <property type="match status" value="1"/>
</dbReference>
<feature type="domain" description="ABC transporter" evidence="7">
    <location>
        <begin position="340"/>
        <end position="549"/>
    </location>
</feature>
<keyword evidence="2" id="KW-0547">Nucleotide-binding</keyword>
<dbReference type="Proteomes" id="UP000017133">
    <property type="component" value="Unassembled WGS sequence"/>
</dbReference>
<dbReference type="Gene3D" id="3.40.50.300">
    <property type="entry name" value="P-loop containing nucleotide triphosphate hydrolases"/>
    <property type="match status" value="2"/>
</dbReference>
<dbReference type="InterPro" id="IPR003439">
    <property type="entry name" value="ABC_transporter-like_ATP-bd"/>
</dbReference>
<feature type="domain" description="ABC transporter" evidence="7">
    <location>
        <begin position="22"/>
        <end position="272"/>
    </location>
</feature>
<evidence type="ECO:0000313" key="9">
    <source>
        <dbReference type="Proteomes" id="UP000017133"/>
    </source>
</evidence>
<dbReference type="GO" id="GO:0005524">
    <property type="term" value="F:ATP binding"/>
    <property type="evidence" value="ECO:0007669"/>
    <property type="project" value="UniProtKB-KW"/>
</dbReference>
<keyword evidence="6" id="KW-0732">Signal</keyword>
<keyword evidence="9" id="KW-1185">Reference proteome</keyword>
<reference evidence="8 9" key="1">
    <citation type="submission" date="2013-10" db="EMBL/GenBank/DDBJ databases">
        <title>Whole Genome Shotgun Sequence of Photorhabdus temperata J3.</title>
        <authorList>
            <person name="Park G.-S."/>
            <person name="Hong S.-J."/>
            <person name="Shin J.-H."/>
        </authorList>
    </citation>
    <scope>NUCLEOTIDE SEQUENCE [LARGE SCALE GENOMIC DNA]</scope>
    <source>
        <strain evidence="8 9">J3</strain>
    </source>
</reference>
<evidence type="ECO:0000256" key="2">
    <source>
        <dbReference type="ARBA" id="ARBA00022741"/>
    </source>
</evidence>
<dbReference type="PANTHER" id="PTHR42855">
    <property type="entry name" value="ABC TRANSPORTER ATP-BINDING SUBUNIT"/>
    <property type="match status" value="1"/>
</dbReference>
<keyword evidence="3 8" id="KW-0067">ATP-binding</keyword>
<dbReference type="EMBL" id="AXDT01000189">
    <property type="protein sequence ID" value="ERT11582.1"/>
    <property type="molecule type" value="Genomic_DNA"/>
</dbReference>
<evidence type="ECO:0000256" key="3">
    <source>
        <dbReference type="ARBA" id="ARBA00022840"/>
    </source>
</evidence>
<dbReference type="InterPro" id="IPR027417">
    <property type="entry name" value="P-loop_NTPase"/>
</dbReference>
<dbReference type="SMART" id="SM00382">
    <property type="entry name" value="AAA"/>
    <property type="match status" value="2"/>
</dbReference>
<evidence type="ECO:0000313" key="8">
    <source>
        <dbReference type="EMBL" id="ERT11582.1"/>
    </source>
</evidence>
<evidence type="ECO:0000256" key="1">
    <source>
        <dbReference type="ARBA" id="ARBA00022737"/>
    </source>
</evidence>
<evidence type="ECO:0000259" key="7">
    <source>
        <dbReference type="PROSITE" id="PS50893"/>
    </source>
</evidence>
<keyword evidence="1" id="KW-0677">Repeat</keyword>
<dbReference type="Pfam" id="PF12848">
    <property type="entry name" value="ABC_tran_Xtn"/>
    <property type="match status" value="1"/>
</dbReference>
<evidence type="ECO:0000256" key="4">
    <source>
        <dbReference type="ARBA" id="ARBA00061551"/>
    </source>
</evidence>
<gene>
    <name evidence="8" type="ORF">O185_18730</name>
</gene>
<evidence type="ECO:0000256" key="6">
    <source>
        <dbReference type="SAM" id="SignalP"/>
    </source>
</evidence>
<name>U7QWG2_PHOTE</name>
<feature type="chain" id="PRO_5004686558" description="Probable ATP-binding protein YbiT" evidence="6">
    <location>
        <begin position="21"/>
        <end position="551"/>
    </location>
</feature>
<dbReference type="PROSITE" id="PS50893">
    <property type="entry name" value="ABC_TRANSPORTER_2"/>
    <property type="match status" value="2"/>
</dbReference>